<keyword evidence="10" id="KW-1185">Reference proteome</keyword>
<evidence type="ECO:0000313" key="11">
    <source>
        <dbReference type="RefSeq" id="XP_011306362.1"/>
    </source>
</evidence>
<dbReference type="GO" id="GO:0005886">
    <property type="term" value="C:plasma membrane"/>
    <property type="evidence" value="ECO:0007669"/>
    <property type="project" value="TreeGrafter"/>
</dbReference>
<reference evidence="11" key="2">
    <citation type="submission" date="2025-04" db="UniProtKB">
        <authorList>
            <consortium name="RefSeq"/>
        </authorList>
    </citation>
    <scope>IDENTIFICATION</scope>
    <source>
        <strain evidence="11">USDA-PBARC FA_bdor</strain>
        <tissue evidence="11">Whole organism</tissue>
    </source>
</reference>
<comment type="similarity">
    <text evidence="1">Belongs to the multicopper oxidase family.</text>
</comment>
<evidence type="ECO:0000256" key="1">
    <source>
        <dbReference type="ARBA" id="ARBA00010609"/>
    </source>
</evidence>
<sequence length="595" mass="66216">MTIKYPVLVLLSFSFIYHIYCIESTGDCGGTCGTGTPAKKCLYNFFVTHNARKNVVCNGKDDHCDYPVNTEFLINGKSPGPAIEVCLGDTVEIIVHNRLKSQELSFHWNGIHQESSVHMDGVSMVTQCPILPFTSFRYHLKPSKTGTFFYHAHSVLQQGDGLFGSLTVRGPGEDLTLDKIIMISARTSRSFSSINANTPEALELLINGKGKQDLKVEQNRKYHFRVINANSLNCPISFSIADHDLEIISADSNPVAHIVGKRVILFPGERVDLEMETSRAPGRYVVTLQGGHDCRNLISESILVYDDGELDEVIRPGDYTELPDVLQGHNCEALEEGTLCLMDMKAPVGRKLQEKADIFFVGFDDVFYDIDDHESDYKFNIDGFPFYPAYLSVRPGGATIPQINGMTFKYPPSPILSQPEAVPEDIICDLEYKSRECCDRPSFCECLQILEVPSMQNIDIVLINEGKVGNNSFVFHVHGYSVAILSVKKFTRPISRSEIMSVEALGKLKRNLITPSLKDTVVVPNKGYVVLRLFTDSPGYWLWESRTTGTSPTTSGPGMQFILQVGTRESLPTVPLDFPTCGNHKGPDLIFEDDN</sequence>
<dbReference type="PANTHER" id="PTHR11709">
    <property type="entry name" value="MULTI-COPPER OXIDASE"/>
    <property type="match status" value="1"/>
</dbReference>
<accession>A0A9R1TB57</accession>
<dbReference type="Gene3D" id="2.60.40.420">
    <property type="entry name" value="Cupredoxins - blue copper proteins"/>
    <property type="match status" value="3"/>
</dbReference>
<feature type="domain" description="Plastocyanin-like" evidence="7">
    <location>
        <begin position="441"/>
        <end position="546"/>
    </location>
</feature>
<evidence type="ECO:0000256" key="5">
    <source>
        <dbReference type="SAM" id="SignalP"/>
    </source>
</evidence>
<dbReference type="InterPro" id="IPR011707">
    <property type="entry name" value="Cu-oxidase-like_N"/>
</dbReference>
<dbReference type="OrthoDB" id="2121828at2759"/>
<evidence type="ECO:0000259" key="6">
    <source>
        <dbReference type="Pfam" id="PF00394"/>
    </source>
</evidence>
<dbReference type="RefSeq" id="XP_011306362.1">
    <property type="nucleotide sequence ID" value="XM_011308060.1"/>
</dbReference>
<dbReference type="InterPro" id="IPR008972">
    <property type="entry name" value="Cupredoxin"/>
</dbReference>
<evidence type="ECO:0000259" key="8">
    <source>
        <dbReference type="Pfam" id="PF07732"/>
    </source>
</evidence>
<evidence type="ECO:0000313" key="9">
    <source>
        <dbReference type="EMBL" id="JAG77820.1"/>
    </source>
</evidence>
<dbReference type="Proteomes" id="UP000694866">
    <property type="component" value="Unplaced"/>
</dbReference>
<dbReference type="CDD" id="cd13905">
    <property type="entry name" value="CuRO_3_tcLLC2_insect_like"/>
    <property type="match status" value="1"/>
</dbReference>
<dbReference type="Pfam" id="PF07731">
    <property type="entry name" value="Cu-oxidase_2"/>
    <property type="match status" value="1"/>
</dbReference>
<keyword evidence="5" id="KW-0732">Signal</keyword>
<dbReference type="KEGG" id="fas:105268469"/>
<evidence type="ECO:0000313" key="10">
    <source>
        <dbReference type="Proteomes" id="UP000694866"/>
    </source>
</evidence>
<dbReference type="SUPFAM" id="SSF49503">
    <property type="entry name" value="Cupredoxins"/>
    <property type="match status" value="3"/>
</dbReference>
<dbReference type="Pfam" id="PF00394">
    <property type="entry name" value="Cu-oxidase"/>
    <property type="match status" value="1"/>
</dbReference>
<dbReference type="GO" id="GO:0006826">
    <property type="term" value="P:iron ion transport"/>
    <property type="evidence" value="ECO:0007669"/>
    <property type="project" value="TreeGrafter"/>
</dbReference>
<gene>
    <name evidence="9" type="primary">lacc</name>
    <name evidence="11" type="synonym">LOC105268469</name>
    <name evidence="9" type="ORF">g.24260</name>
</gene>
<dbReference type="CDD" id="cd13858">
    <property type="entry name" value="CuRO_1_tcLCC2_insect_like"/>
    <property type="match status" value="1"/>
</dbReference>
<dbReference type="SMR" id="A0A0C9Q220"/>
<dbReference type="InterPro" id="IPR011706">
    <property type="entry name" value="Cu-oxidase_C"/>
</dbReference>
<dbReference type="AlphaFoldDB" id="A0A0C9Q220"/>
<proteinExistence type="inferred from homology"/>
<keyword evidence="3" id="KW-0560">Oxidoreductase</keyword>
<dbReference type="GO" id="GO:0005507">
    <property type="term" value="F:copper ion binding"/>
    <property type="evidence" value="ECO:0007669"/>
    <property type="project" value="InterPro"/>
</dbReference>
<dbReference type="InterPro" id="IPR001117">
    <property type="entry name" value="Cu-oxidase_2nd"/>
</dbReference>
<dbReference type="GO" id="GO:0016491">
    <property type="term" value="F:oxidoreductase activity"/>
    <property type="evidence" value="ECO:0007669"/>
    <property type="project" value="UniProtKB-KW"/>
</dbReference>
<evidence type="ECO:0000259" key="7">
    <source>
        <dbReference type="Pfam" id="PF07731"/>
    </source>
</evidence>
<dbReference type="EMBL" id="GBYB01008053">
    <property type="protein sequence ID" value="JAG77820.1"/>
    <property type="molecule type" value="Transcribed_RNA"/>
</dbReference>
<dbReference type="GeneID" id="105268469"/>
<dbReference type="InterPro" id="IPR045087">
    <property type="entry name" value="Cu-oxidase_fam"/>
</dbReference>
<feature type="domain" description="Plastocyanin-like" evidence="6">
    <location>
        <begin position="198"/>
        <end position="306"/>
    </location>
</feature>
<dbReference type="Pfam" id="PF07732">
    <property type="entry name" value="Cu-oxidase_3"/>
    <property type="match status" value="1"/>
</dbReference>
<feature type="domain" description="Plastocyanin-like" evidence="8">
    <location>
        <begin position="71"/>
        <end position="171"/>
    </location>
</feature>
<reference evidence="9" key="1">
    <citation type="submission" date="2015-01" db="EMBL/GenBank/DDBJ databases">
        <title>Transcriptome Assembly of Fopius arisanus.</title>
        <authorList>
            <person name="Geib S."/>
        </authorList>
    </citation>
    <scope>NUCLEOTIDE SEQUENCE</scope>
</reference>
<keyword evidence="4" id="KW-0186">Copper</keyword>
<organism evidence="9">
    <name type="scientific">Fopius arisanus</name>
    <dbReference type="NCBI Taxonomy" id="64838"/>
    <lineage>
        <taxon>Eukaryota</taxon>
        <taxon>Metazoa</taxon>
        <taxon>Ecdysozoa</taxon>
        <taxon>Arthropoda</taxon>
        <taxon>Hexapoda</taxon>
        <taxon>Insecta</taxon>
        <taxon>Pterygota</taxon>
        <taxon>Neoptera</taxon>
        <taxon>Endopterygota</taxon>
        <taxon>Hymenoptera</taxon>
        <taxon>Apocrita</taxon>
        <taxon>Ichneumonoidea</taxon>
        <taxon>Braconidae</taxon>
        <taxon>Opiinae</taxon>
        <taxon>Fopius</taxon>
    </lineage>
</organism>
<evidence type="ECO:0000256" key="2">
    <source>
        <dbReference type="ARBA" id="ARBA00022723"/>
    </source>
</evidence>
<evidence type="ECO:0000256" key="3">
    <source>
        <dbReference type="ARBA" id="ARBA00023002"/>
    </source>
</evidence>
<feature type="signal peptide" evidence="5">
    <location>
        <begin position="1"/>
        <end position="21"/>
    </location>
</feature>
<dbReference type="PANTHER" id="PTHR11709:SF394">
    <property type="entry name" value="FI03373P-RELATED"/>
    <property type="match status" value="1"/>
</dbReference>
<name>A0A0C9Q220_9HYME</name>
<accession>A0A0C9Q220</accession>
<evidence type="ECO:0000256" key="4">
    <source>
        <dbReference type="ARBA" id="ARBA00023008"/>
    </source>
</evidence>
<protein>
    <submittedName>
        <fullName evidence="9">Lacc protein</fullName>
    </submittedName>
    <submittedName>
        <fullName evidence="11">Laccase-7</fullName>
    </submittedName>
</protein>
<keyword evidence="2" id="KW-0479">Metal-binding</keyword>
<feature type="chain" id="PRO_5044541394" evidence="5">
    <location>
        <begin position="22"/>
        <end position="595"/>
    </location>
</feature>